<dbReference type="EMBL" id="BHXQ01000004">
    <property type="protein sequence ID" value="GCC51982.1"/>
    <property type="molecule type" value="Genomic_DNA"/>
</dbReference>
<feature type="transmembrane region" description="Helical" evidence="1">
    <location>
        <begin position="46"/>
        <end position="66"/>
    </location>
</feature>
<dbReference type="Proteomes" id="UP000288227">
    <property type="component" value="Unassembled WGS sequence"/>
</dbReference>
<dbReference type="OrthoDB" id="980263at2"/>
<dbReference type="RefSeq" id="WP_127122639.1">
    <property type="nucleotide sequence ID" value="NZ_BHXQ01000004.1"/>
</dbReference>
<protein>
    <submittedName>
        <fullName evidence="2">Uncharacterized protein</fullName>
    </submittedName>
</protein>
<feature type="transmembrane region" description="Helical" evidence="1">
    <location>
        <begin position="86"/>
        <end position="105"/>
    </location>
</feature>
<name>A0A401UAT7_9BACT</name>
<organism evidence="2 3">
    <name type="scientific">Chryseotalea sanaruensis</name>
    <dbReference type="NCBI Taxonomy" id="2482724"/>
    <lineage>
        <taxon>Bacteria</taxon>
        <taxon>Pseudomonadati</taxon>
        <taxon>Bacteroidota</taxon>
        <taxon>Cytophagia</taxon>
        <taxon>Cytophagales</taxon>
        <taxon>Chryseotaleaceae</taxon>
        <taxon>Chryseotalea</taxon>
    </lineage>
</organism>
<keyword evidence="3" id="KW-1185">Reference proteome</keyword>
<reference evidence="2 3" key="1">
    <citation type="submission" date="2018-11" db="EMBL/GenBank/DDBJ databases">
        <title>Chryseotalea sanarue gen. nov., sp., nov., a member of the family Cytophagaceae, isolated from a brackish lake in Hamamatsu Japan.</title>
        <authorList>
            <person name="Maejima Y."/>
            <person name="Iino T."/>
            <person name="Muraguchi Y."/>
            <person name="Fukuda K."/>
            <person name="Ohkuma M."/>
            <person name="Moriuchi R."/>
            <person name="Dohra H."/>
            <person name="Kimbara K."/>
            <person name="Shintani M."/>
        </authorList>
    </citation>
    <scope>NUCLEOTIDE SEQUENCE [LARGE SCALE GENOMIC DNA]</scope>
    <source>
        <strain evidence="2 3">Ys</strain>
    </source>
</reference>
<evidence type="ECO:0000313" key="2">
    <source>
        <dbReference type="EMBL" id="GCC51982.1"/>
    </source>
</evidence>
<keyword evidence="1" id="KW-1133">Transmembrane helix</keyword>
<dbReference type="InterPro" id="IPR045629">
    <property type="entry name" value="DUF6232"/>
</dbReference>
<evidence type="ECO:0000313" key="3">
    <source>
        <dbReference type="Proteomes" id="UP000288227"/>
    </source>
</evidence>
<sequence>MNTEKLLYTDGHKITVTDSTFKVKKSLYHLEGIIRHDFRVIPPRRIPVLVMLALGLVFLALGVFNLTPVNAIQNLQVGEYILTARLLSLIFGVMMFLAGIIFLIIEREKYGVQIVTAEGEKEVVVSKEREYIAMIHEALSKALEKWRF</sequence>
<keyword evidence="1" id="KW-0472">Membrane</keyword>
<evidence type="ECO:0000256" key="1">
    <source>
        <dbReference type="SAM" id="Phobius"/>
    </source>
</evidence>
<dbReference type="AlphaFoldDB" id="A0A401UAT7"/>
<dbReference type="Pfam" id="PF19744">
    <property type="entry name" value="DUF6232"/>
    <property type="match status" value="1"/>
</dbReference>
<comment type="caution">
    <text evidence="2">The sequence shown here is derived from an EMBL/GenBank/DDBJ whole genome shotgun (WGS) entry which is preliminary data.</text>
</comment>
<keyword evidence="1" id="KW-0812">Transmembrane</keyword>
<accession>A0A401UAT7</accession>
<proteinExistence type="predicted"/>
<gene>
    <name evidence="2" type="ORF">SanaruYs_22130</name>
</gene>